<evidence type="ECO:0000313" key="2">
    <source>
        <dbReference type="EMBL" id="QER87671.1"/>
    </source>
</evidence>
<dbReference type="Proteomes" id="UP000324308">
    <property type="component" value="Chromosome"/>
</dbReference>
<dbReference type="RefSeq" id="WP_150155391.1">
    <property type="nucleotide sequence ID" value="NZ_CP043959.1"/>
</dbReference>
<organism evidence="2 3">
    <name type="scientific">Streptomyces tendae</name>
    <dbReference type="NCBI Taxonomy" id="1932"/>
    <lineage>
        <taxon>Bacteria</taxon>
        <taxon>Bacillati</taxon>
        <taxon>Actinomycetota</taxon>
        <taxon>Actinomycetes</taxon>
        <taxon>Kitasatosporales</taxon>
        <taxon>Streptomycetaceae</taxon>
        <taxon>Streptomyces</taxon>
    </lineage>
</organism>
<accession>A0ABX5ZSX5</accession>
<protein>
    <submittedName>
        <fullName evidence="2">Uncharacterized protein</fullName>
    </submittedName>
</protein>
<reference evidence="2 3" key="1">
    <citation type="submission" date="2019-09" db="EMBL/GenBank/DDBJ databases">
        <title>Draft genome sequence of the Ebosin-producing strain Streptomyces sp. 139.</title>
        <authorList>
            <person name="Ai L."/>
            <person name="Geng M."/>
            <person name="Ma M."/>
            <person name="Bai L."/>
        </authorList>
    </citation>
    <scope>NUCLEOTIDE SEQUENCE [LARGE SCALE GENOMIC DNA]</scope>
    <source>
        <strain evidence="2 3">139</strain>
    </source>
</reference>
<dbReference type="EMBL" id="CP043959">
    <property type="protein sequence ID" value="QER87671.1"/>
    <property type="molecule type" value="Genomic_DNA"/>
</dbReference>
<evidence type="ECO:0000313" key="3">
    <source>
        <dbReference type="Proteomes" id="UP000324308"/>
    </source>
</evidence>
<keyword evidence="3" id="KW-1185">Reference proteome</keyword>
<proteinExistence type="predicted"/>
<name>A0ABX5ZSX5_STRTE</name>
<gene>
    <name evidence="2" type="ORF">F3L20_19000</name>
</gene>
<sequence length="100" mass="9569">MGVADGDGEGGAGGADGGGAHAEFAGGDAVDGGEEAFAAVAEGAVEGVVVGEAAVVGLEEGGAGEGRWSKEVRQWSTGRRGGGEAVDADVGRVLWVSVRG</sequence>
<evidence type="ECO:0000256" key="1">
    <source>
        <dbReference type="SAM" id="MobiDB-lite"/>
    </source>
</evidence>
<feature type="region of interest" description="Disordered" evidence="1">
    <location>
        <begin position="1"/>
        <end position="28"/>
    </location>
</feature>
<feature type="compositionally biased region" description="Gly residues" evidence="1">
    <location>
        <begin position="9"/>
        <end position="20"/>
    </location>
</feature>